<comment type="catalytic activity">
    <reaction evidence="10">
        <text>L-seryl-[protein] + ATP = O-phospho-L-seryl-[protein] + ADP + H(+)</text>
        <dbReference type="Rhea" id="RHEA:17989"/>
        <dbReference type="Rhea" id="RHEA-COMP:9863"/>
        <dbReference type="Rhea" id="RHEA-COMP:11604"/>
        <dbReference type="ChEBI" id="CHEBI:15378"/>
        <dbReference type="ChEBI" id="CHEBI:29999"/>
        <dbReference type="ChEBI" id="CHEBI:30616"/>
        <dbReference type="ChEBI" id="CHEBI:83421"/>
        <dbReference type="ChEBI" id="CHEBI:456216"/>
        <dbReference type="EC" id="2.7.11.1"/>
    </reaction>
</comment>
<evidence type="ECO:0000313" key="16">
    <source>
        <dbReference type="Proteomes" id="UP000018468"/>
    </source>
</evidence>
<comment type="similarity">
    <text evidence="1">Belongs to the protein kinase superfamily. STE Ser/Thr protein kinase family. STE20 subfamily.</text>
</comment>
<dbReference type="InterPro" id="IPR011009">
    <property type="entry name" value="Kinase-like_dom_sf"/>
</dbReference>
<evidence type="ECO:0000256" key="9">
    <source>
        <dbReference type="ARBA" id="ARBA00047899"/>
    </source>
</evidence>
<dbReference type="PROSITE" id="PS50011">
    <property type="entry name" value="PROTEIN_KINASE_DOM"/>
    <property type="match status" value="1"/>
</dbReference>
<dbReference type="SMART" id="SM00220">
    <property type="entry name" value="S_TKc"/>
    <property type="match status" value="1"/>
</dbReference>
<feature type="coiled-coil region" evidence="12">
    <location>
        <begin position="1169"/>
        <end position="1211"/>
    </location>
</feature>
<feature type="region of interest" description="Disordered" evidence="13">
    <location>
        <begin position="1256"/>
        <end position="1275"/>
    </location>
</feature>
<feature type="compositionally biased region" description="Polar residues" evidence="13">
    <location>
        <begin position="792"/>
        <end position="801"/>
    </location>
</feature>
<dbReference type="Ensembl" id="ENSLOCT00000019270.1">
    <property type="protein sequence ID" value="ENSLOCP00000019238.1"/>
    <property type="gene ID" value="ENSLOCG00000015626.1"/>
</dbReference>
<feature type="compositionally biased region" description="Basic and acidic residues" evidence="13">
    <location>
        <begin position="326"/>
        <end position="339"/>
    </location>
</feature>
<dbReference type="PANTHER" id="PTHR46538">
    <property type="entry name" value="PROTEIN KINASE DOMAIN-CONTAINING PROTEIN"/>
    <property type="match status" value="1"/>
</dbReference>
<protein>
    <recommendedName>
        <fullName evidence="2">non-specific serine/threonine protein kinase</fullName>
        <ecNumber evidence="2">2.7.11.1</ecNumber>
    </recommendedName>
</protein>
<dbReference type="EC" id="2.7.11.1" evidence="2"/>
<comment type="catalytic activity">
    <reaction evidence="9">
        <text>L-threonyl-[protein] + ATP = O-phospho-L-threonyl-[protein] + ADP + H(+)</text>
        <dbReference type="Rhea" id="RHEA:46608"/>
        <dbReference type="Rhea" id="RHEA-COMP:11060"/>
        <dbReference type="Rhea" id="RHEA-COMP:11605"/>
        <dbReference type="ChEBI" id="CHEBI:15378"/>
        <dbReference type="ChEBI" id="CHEBI:30013"/>
        <dbReference type="ChEBI" id="CHEBI:30616"/>
        <dbReference type="ChEBI" id="CHEBI:61977"/>
        <dbReference type="ChEBI" id="CHEBI:456216"/>
        <dbReference type="EC" id="2.7.11.1"/>
    </reaction>
</comment>
<dbReference type="EMBL" id="AHAT01031438">
    <property type="status" value="NOT_ANNOTATED_CDS"/>
    <property type="molecule type" value="Genomic_DNA"/>
</dbReference>
<name>W5NF29_LEPOC</name>
<dbReference type="EMBL" id="AHAT01031435">
    <property type="status" value="NOT_ANNOTATED_CDS"/>
    <property type="molecule type" value="Genomic_DNA"/>
</dbReference>
<dbReference type="EMBL" id="AHAT01031432">
    <property type="status" value="NOT_ANNOTATED_CDS"/>
    <property type="molecule type" value="Genomic_DNA"/>
</dbReference>
<evidence type="ECO:0000256" key="13">
    <source>
        <dbReference type="SAM" id="MobiDB-lite"/>
    </source>
</evidence>
<dbReference type="Gene3D" id="3.30.200.20">
    <property type="entry name" value="Phosphorylase Kinase, domain 1"/>
    <property type="match status" value="1"/>
</dbReference>
<evidence type="ECO:0000256" key="5">
    <source>
        <dbReference type="ARBA" id="ARBA00022679"/>
    </source>
</evidence>
<dbReference type="STRING" id="7918.ENSLOCP00000019238"/>
<dbReference type="Pfam" id="PF12474">
    <property type="entry name" value="PKK"/>
    <property type="match status" value="1"/>
</dbReference>
<feature type="compositionally biased region" description="Basic and acidic residues" evidence="13">
    <location>
        <begin position="725"/>
        <end position="738"/>
    </location>
</feature>
<evidence type="ECO:0000256" key="8">
    <source>
        <dbReference type="ARBA" id="ARBA00022840"/>
    </source>
</evidence>
<organism evidence="15 16">
    <name type="scientific">Lepisosteus oculatus</name>
    <name type="common">Spotted gar</name>
    <dbReference type="NCBI Taxonomy" id="7918"/>
    <lineage>
        <taxon>Eukaryota</taxon>
        <taxon>Metazoa</taxon>
        <taxon>Chordata</taxon>
        <taxon>Craniata</taxon>
        <taxon>Vertebrata</taxon>
        <taxon>Euteleostomi</taxon>
        <taxon>Actinopterygii</taxon>
        <taxon>Neopterygii</taxon>
        <taxon>Holostei</taxon>
        <taxon>Semionotiformes</taxon>
        <taxon>Lepisosteidae</taxon>
        <taxon>Lepisosteus</taxon>
    </lineage>
</organism>
<sequence>MASLLMKLFRLGGEKKKIRHYENVRRDVNPQDGWETVGELGDGAFGKVYKARSRSSGLSAAAKVIDVRSEDELEDYIVEIDILAACRHGNIIGLLDALFFEGQLWILIEFCPGGALDAIMLELERGLTEPQIREVCWQTLQALDYLHQNKVIHRDLKAGNILLTLEGEVKLADFGVSAKNNSTLQKRATFIGTPYWMAPEVIQCETSKDAPYSYKADIWSLGITLIEAAEMEPPYHDLNPMRVLLKITKSEPPSLSHPRRWSGGFKDFLGKALQKDPEARWSAGQLLGHPFAAEGRGHSALRELIAEAKAEVHEEIEDGGSARQSLAEHVRSREREGRRAAGRQGHMKGEETEGSNMETEKASEVADVSASKEDPSAEQPVRRRAPPTGGQSGPEATMKDLKRARRRSVPAAFLSFFSSGQRRCKSVFWGEEATEAPHIPPASDTEPAAAQPPPAPPAAAAAAPLLQQGEPCEAEPGRQGPTEPPETSTREAEDGKRAESDSIPEAGEDGRADGNHDVGDPSSSASATEDEGPGADGPTGLQEEVSSDRDNSRDPDVQDSRGPGDHGGSEEVLETASQILSPRETELSVVMGETETQDSTKPAETEVGDVPADCQEHPGSSTPPDSGDDITVTASDHPDSPRGEQCQGHVDDLVIQESLEGQAKAAPNSLAPSERIQLPGTPSLSELSYLALERTRASAGGREKPHPSVLDYLDLKRVNFAAQLESREGDGGGADKEAGPPAINGSVGSAEGPGLCKDQGAPDGIHAEANGGSCHSTLDDHAPVPEGRETGPPSQASQAVQTTAPCSLVECPSETRYTAHILKMKQLVVYSSEKRWYNHGHWPKNVQEKKSLVTTIPSFPLPPPSFPLSQDLPTTRKTVKKTRKFTVDGREMSVTTSKIVSDSDRKEQQMRSVRRQELHALKVLQKEEQKEQAQLEQRLQQQREQMFRHIEQEMTKEEQKEQAQLEQRLQQQREQMFRHIEQEMTVRAIIFISPPAAGIRIPVLKELQQINSSLKSAGGKEQRFLQRQQQELNESLQKAVQEHKRKVASMEWETTAKTQQLKRARESVIWELEQRHLQEKYHLFKQQVKEQFSLQRQQLIKRHSKDKERAMRFHQSLLEEQRSLFAQERARLPRTQRPEAKNRLAQFKLRLKSQGLNSQEMRQRLTQFLAEEESRQKEERLSLQQSQERQLRELQEQCDSNIAELQHIQNEKLHVLVEWEKKKIRTLEEEHTMELHEWREKLACRKEVLEEDLARRRKEKERARRRGSEPESRNAGRLARFLPSLSFSG</sequence>
<dbReference type="InParanoid" id="W5NF29"/>
<keyword evidence="12" id="KW-0175">Coiled coil</keyword>
<evidence type="ECO:0000256" key="7">
    <source>
        <dbReference type="ARBA" id="ARBA00022777"/>
    </source>
</evidence>
<dbReference type="HOGENOM" id="CLU_001965_3_0_1"/>
<feature type="compositionally biased region" description="Basic and acidic residues" evidence="13">
    <location>
        <begin position="777"/>
        <end position="789"/>
    </location>
</feature>
<dbReference type="InterPro" id="IPR051585">
    <property type="entry name" value="STE20_Ser/Thr_Kinases"/>
</dbReference>
<dbReference type="InterPro" id="IPR000719">
    <property type="entry name" value="Prot_kinase_dom"/>
</dbReference>
<feature type="coiled-coil region" evidence="12">
    <location>
        <begin position="1022"/>
        <end position="1053"/>
    </location>
</feature>
<dbReference type="OMA" id="EQCDANI"/>
<dbReference type="EMBL" id="AHAT01031437">
    <property type="status" value="NOT_ANNOTATED_CDS"/>
    <property type="molecule type" value="Genomic_DNA"/>
</dbReference>
<dbReference type="InterPro" id="IPR017441">
    <property type="entry name" value="Protein_kinase_ATP_BS"/>
</dbReference>
<dbReference type="PROSITE" id="PS00108">
    <property type="entry name" value="PROTEIN_KINASE_ST"/>
    <property type="match status" value="1"/>
</dbReference>
<evidence type="ECO:0000256" key="6">
    <source>
        <dbReference type="ARBA" id="ARBA00022741"/>
    </source>
</evidence>
<keyword evidence="6 11" id="KW-0547">Nucleotide-binding</keyword>
<keyword evidence="5" id="KW-0808">Transferase</keyword>
<evidence type="ECO:0000256" key="11">
    <source>
        <dbReference type="PROSITE-ProRule" id="PRU10141"/>
    </source>
</evidence>
<dbReference type="Gene3D" id="1.10.510.10">
    <property type="entry name" value="Transferase(Phosphotransferase) domain 1"/>
    <property type="match status" value="1"/>
</dbReference>
<keyword evidence="4" id="KW-0597">Phosphoprotein</keyword>
<feature type="region of interest" description="Disordered" evidence="13">
    <location>
        <begin position="435"/>
        <end position="684"/>
    </location>
</feature>
<dbReference type="FunFam" id="1.10.510.10:FF:001298">
    <property type="entry name" value="STE20-like kinase"/>
    <property type="match status" value="1"/>
</dbReference>
<feature type="domain" description="Protein kinase" evidence="14">
    <location>
        <begin position="34"/>
        <end position="292"/>
    </location>
</feature>
<dbReference type="GO" id="GO:0005524">
    <property type="term" value="F:ATP binding"/>
    <property type="evidence" value="ECO:0007669"/>
    <property type="project" value="UniProtKB-UniRule"/>
</dbReference>
<dbReference type="PROSITE" id="PS00107">
    <property type="entry name" value="PROTEIN_KINASE_ATP"/>
    <property type="match status" value="1"/>
</dbReference>
<dbReference type="SUPFAM" id="SSF56112">
    <property type="entry name" value="Protein kinase-like (PK-like)"/>
    <property type="match status" value="1"/>
</dbReference>
<keyword evidence="7" id="KW-0418">Kinase</keyword>
<dbReference type="InterPro" id="IPR022165">
    <property type="entry name" value="PKK"/>
</dbReference>
<keyword evidence="16" id="KW-1185">Reference proteome</keyword>
<reference evidence="15" key="3">
    <citation type="submission" date="2025-09" db="UniProtKB">
        <authorList>
            <consortium name="Ensembl"/>
        </authorList>
    </citation>
    <scope>IDENTIFICATION</scope>
</reference>
<feature type="compositionally biased region" description="Basic and acidic residues" evidence="13">
    <location>
        <begin position="508"/>
        <end position="519"/>
    </location>
</feature>
<reference evidence="15" key="2">
    <citation type="submission" date="2025-08" db="UniProtKB">
        <authorList>
            <consortium name="Ensembl"/>
        </authorList>
    </citation>
    <scope>IDENTIFICATION</scope>
</reference>
<proteinExistence type="inferred from homology"/>
<feature type="compositionally biased region" description="Basic and acidic residues" evidence="13">
    <location>
        <begin position="358"/>
        <end position="375"/>
    </location>
</feature>
<keyword evidence="3" id="KW-0723">Serine/threonine-protein kinase</keyword>
<evidence type="ECO:0000256" key="10">
    <source>
        <dbReference type="ARBA" id="ARBA00048679"/>
    </source>
</evidence>
<dbReference type="Bgee" id="ENSLOCG00000015626">
    <property type="expression patterns" value="Expressed in bone element and 8 other cell types or tissues"/>
</dbReference>
<accession>W5NF29</accession>
<dbReference type="EMBL" id="AHAT01031434">
    <property type="status" value="NOT_ANNOTATED_CDS"/>
    <property type="molecule type" value="Genomic_DNA"/>
</dbReference>
<feature type="region of interest" description="Disordered" evidence="13">
    <location>
        <begin position="724"/>
        <end position="801"/>
    </location>
</feature>
<feature type="coiled-coil region" evidence="12">
    <location>
        <begin position="918"/>
        <end position="982"/>
    </location>
</feature>
<evidence type="ECO:0000259" key="14">
    <source>
        <dbReference type="PROSITE" id="PS50011"/>
    </source>
</evidence>
<evidence type="ECO:0000256" key="12">
    <source>
        <dbReference type="SAM" id="Coils"/>
    </source>
</evidence>
<feature type="compositionally biased region" description="Basic and acidic residues" evidence="13">
    <location>
        <begin position="1256"/>
        <end position="1274"/>
    </location>
</feature>
<evidence type="ECO:0000256" key="3">
    <source>
        <dbReference type="ARBA" id="ARBA00022527"/>
    </source>
</evidence>
<dbReference type="GeneTree" id="ENSGT00940000156818"/>
<dbReference type="InterPro" id="IPR008271">
    <property type="entry name" value="Ser/Thr_kinase_AS"/>
</dbReference>
<evidence type="ECO:0000256" key="1">
    <source>
        <dbReference type="ARBA" id="ARBA00008874"/>
    </source>
</evidence>
<dbReference type="Pfam" id="PF00069">
    <property type="entry name" value="Pkinase"/>
    <property type="match status" value="1"/>
</dbReference>
<dbReference type="EMBL" id="AHAT01031436">
    <property type="status" value="NOT_ANNOTATED_CDS"/>
    <property type="molecule type" value="Genomic_DNA"/>
</dbReference>
<dbReference type="eggNOG" id="KOG0579">
    <property type="taxonomic scope" value="Eukaryota"/>
</dbReference>
<evidence type="ECO:0000313" key="15">
    <source>
        <dbReference type="Ensembl" id="ENSLOCP00000019238.1"/>
    </source>
</evidence>
<reference evidence="16" key="1">
    <citation type="submission" date="2011-12" db="EMBL/GenBank/DDBJ databases">
        <title>The Draft Genome of Lepisosteus oculatus.</title>
        <authorList>
            <consortium name="The Broad Institute Genome Assembly &amp; Analysis Group"/>
            <consortium name="Computational R&amp;D Group"/>
            <consortium name="and Sequencing Platform"/>
            <person name="Di Palma F."/>
            <person name="Alfoldi J."/>
            <person name="Johnson J."/>
            <person name="Berlin A."/>
            <person name="Gnerre S."/>
            <person name="Jaffe D."/>
            <person name="MacCallum I."/>
            <person name="Young S."/>
            <person name="Walker B.J."/>
            <person name="Lander E.S."/>
            <person name="Lindblad-Toh K."/>
        </authorList>
    </citation>
    <scope>NUCLEOTIDE SEQUENCE [LARGE SCALE GENOMIC DNA]</scope>
</reference>
<dbReference type="Proteomes" id="UP000018468">
    <property type="component" value="Linkage group LG1"/>
</dbReference>
<dbReference type="PANTHER" id="PTHR46538:SF4">
    <property type="entry name" value="NON-SPECIFIC SERINE_THREONINE PROTEIN KINASE"/>
    <property type="match status" value="1"/>
</dbReference>
<evidence type="ECO:0000256" key="2">
    <source>
        <dbReference type="ARBA" id="ARBA00012513"/>
    </source>
</evidence>
<evidence type="ECO:0000256" key="4">
    <source>
        <dbReference type="ARBA" id="ARBA00022553"/>
    </source>
</evidence>
<feature type="binding site" evidence="11">
    <location>
        <position position="63"/>
    </location>
    <ligand>
        <name>ATP</name>
        <dbReference type="ChEBI" id="CHEBI:30616"/>
    </ligand>
</feature>
<feature type="region of interest" description="Disordered" evidence="13">
    <location>
        <begin position="312"/>
        <end position="406"/>
    </location>
</feature>
<dbReference type="GO" id="GO:0004674">
    <property type="term" value="F:protein serine/threonine kinase activity"/>
    <property type="evidence" value="ECO:0007669"/>
    <property type="project" value="UniProtKB-KW"/>
</dbReference>
<feature type="compositionally biased region" description="Basic and acidic residues" evidence="13">
    <location>
        <begin position="546"/>
        <end position="569"/>
    </location>
</feature>
<dbReference type="EMBL" id="AHAT01031433">
    <property type="status" value="NOT_ANNOTATED_CDS"/>
    <property type="molecule type" value="Genomic_DNA"/>
</dbReference>
<keyword evidence="8 11" id="KW-0067">ATP-binding</keyword>
<feature type="compositionally biased region" description="Basic and acidic residues" evidence="13">
    <location>
        <begin position="488"/>
        <end position="500"/>
    </location>
</feature>